<feature type="domain" description="Large ribosomal subunit protein mL59" evidence="2">
    <location>
        <begin position="36"/>
        <end position="186"/>
    </location>
</feature>
<dbReference type="PANTHER" id="PTHR28041:SF1">
    <property type="entry name" value="LARGE RIBOSOMAL SUBUNIT PROTEIN ML59"/>
    <property type="match status" value="1"/>
</dbReference>
<sequence>MTSITRRLFSITSRVRSESLLPFDPSTPIPAQLLPRVLYRQIEQRISNRSRSGKRPEVVSLPNPFLLHRGAQRADFESSDEARYNWRQPSISNRRQKQLLQYYSGADLPASKLNPQALTREVQWTDGTIIRWEGEVKIKEEAKKGVHAGRKRMFKGHRDERDKPQKEADRQGRLDGMEKRIAEWKKSKADEKARNRPSLPF</sequence>
<dbReference type="GO" id="GO:0003735">
    <property type="term" value="F:structural constituent of ribosome"/>
    <property type="evidence" value="ECO:0007669"/>
    <property type="project" value="InterPro"/>
</dbReference>
<feature type="compositionally biased region" description="Basic residues" evidence="1">
    <location>
        <begin position="145"/>
        <end position="155"/>
    </location>
</feature>
<dbReference type="InterPro" id="IPR037507">
    <property type="entry name" value="Ribosomal_mL59"/>
</dbReference>
<feature type="region of interest" description="Disordered" evidence="1">
    <location>
        <begin position="143"/>
        <end position="201"/>
    </location>
</feature>
<reference evidence="3 4" key="1">
    <citation type="journal article" date="2024" name="bioRxiv">
        <title>Comparative genomics of Cryptococcus and Kwoniella reveals pathogenesis evolution and contrasting karyotype dynamics via intercentromeric recombination or chromosome fusion.</title>
        <authorList>
            <person name="Coelho M.A."/>
            <person name="David-Palma M."/>
            <person name="Shea T."/>
            <person name="Bowers K."/>
            <person name="McGinley-Smith S."/>
            <person name="Mohammad A.W."/>
            <person name="Gnirke A."/>
            <person name="Yurkov A.M."/>
            <person name="Nowrousian M."/>
            <person name="Sun S."/>
            <person name="Cuomo C.A."/>
            <person name="Heitman J."/>
        </authorList>
    </citation>
    <scope>NUCLEOTIDE SEQUENCE [LARGE SCALE GENOMIC DNA]</scope>
    <source>
        <strain evidence="3 4">CBS 13917</strain>
    </source>
</reference>
<evidence type="ECO:0000313" key="3">
    <source>
        <dbReference type="EMBL" id="KAK8843976.1"/>
    </source>
</evidence>
<evidence type="ECO:0000259" key="2">
    <source>
        <dbReference type="Pfam" id="PF18126"/>
    </source>
</evidence>
<evidence type="ECO:0000256" key="1">
    <source>
        <dbReference type="SAM" id="MobiDB-lite"/>
    </source>
</evidence>
<protein>
    <recommendedName>
        <fullName evidence="2">Large ribosomal subunit protein mL59 domain-containing protein</fullName>
    </recommendedName>
</protein>
<comment type="caution">
    <text evidence="3">The sequence shown here is derived from an EMBL/GenBank/DDBJ whole genome shotgun (WGS) entry which is preliminary data.</text>
</comment>
<dbReference type="GeneID" id="92184026"/>
<dbReference type="RefSeq" id="XP_066799540.1">
    <property type="nucleotide sequence ID" value="XM_066949848.1"/>
</dbReference>
<keyword evidence="4" id="KW-1185">Reference proteome</keyword>
<dbReference type="AlphaFoldDB" id="A0AAW0YSS2"/>
<proteinExistence type="predicted"/>
<dbReference type="KEGG" id="kne:92184026"/>
<dbReference type="GO" id="GO:0005762">
    <property type="term" value="C:mitochondrial large ribosomal subunit"/>
    <property type="evidence" value="ECO:0007669"/>
    <property type="project" value="InterPro"/>
</dbReference>
<organism evidence="3 4">
    <name type="scientific">Kwoniella newhampshirensis</name>
    <dbReference type="NCBI Taxonomy" id="1651941"/>
    <lineage>
        <taxon>Eukaryota</taxon>
        <taxon>Fungi</taxon>
        <taxon>Dikarya</taxon>
        <taxon>Basidiomycota</taxon>
        <taxon>Agaricomycotina</taxon>
        <taxon>Tremellomycetes</taxon>
        <taxon>Tremellales</taxon>
        <taxon>Cryptococcaceae</taxon>
        <taxon>Kwoniella</taxon>
    </lineage>
</organism>
<evidence type="ECO:0000313" key="4">
    <source>
        <dbReference type="Proteomes" id="UP001388673"/>
    </source>
</evidence>
<accession>A0AAW0YSS2</accession>
<feature type="compositionally biased region" description="Basic and acidic residues" evidence="1">
    <location>
        <begin position="156"/>
        <end position="194"/>
    </location>
</feature>
<dbReference type="Proteomes" id="UP001388673">
    <property type="component" value="Unassembled WGS sequence"/>
</dbReference>
<dbReference type="EMBL" id="JBCAWK010000014">
    <property type="protein sequence ID" value="KAK8843976.1"/>
    <property type="molecule type" value="Genomic_DNA"/>
</dbReference>
<gene>
    <name evidence="3" type="ORF">IAR55_006768</name>
</gene>
<dbReference type="Pfam" id="PF18126">
    <property type="entry name" value="Mitoc_mL59"/>
    <property type="match status" value="1"/>
</dbReference>
<dbReference type="PANTHER" id="PTHR28041">
    <property type="entry name" value="54S RIBOSOMAL PROTEIN L25, MITOCHONDRIAL"/>
    <property type="match status" value="1"/>
</dbReference>
<name>A0AAW0YSS2_9TREE</name>
<dbReference type="InterPro" id="IPR040922">
    <property type="entry name" value="Ribosomal_mL59_dom"/>
</dbReference>